<keyword evidence="1" id="KW-0472">Membrane</keyword>
<gene>
    <name evidence="2" type="ORF">CCAND38_140014</name>
</gene>
<dbReference type="Gene3D" id="2.170.120.30">
    <property type="match status" value="2"/>
</dbReference>
<evidence type="ECO:0000313" key="2">
    <source>
        <dbReference type="EMBL" id="CEN43875.1"/>
    </source>
</evidence>
<keyword evidence="3" id="KW-1185">Reference proteome</keyword>
<keyword evidence="1" id="KW-1133">Transmembrane helix</keyword>
<dbReference type="Proteomes" id="UP000045051">
    <property type="component" value="Unassembled WGS sequence"/>
</dbReference>
<evidence type="ECO:0000313" key="3">
    <source>
        <dbReference type="Proteomes" id="UP000045051"/>
    </source>
</evidence>
<keyword evidence="1" id="KW-0812">Transmembrane</keyword>
<dbReference type="Gene3D" id="2.170.120.40">
    <property type="entry name" value="YbbR-like domain"/>
    <property type="match status" value="1"/>
</dbReference>
<evidence type="ECO:0008006" key="4">
    <source>
        <dbReference type="Google" id="ProtNLM"/>
    </source>
</evidence>
<dbReference type="EMBL" id="CDOI01000046">
    <property type="protein sequence ID" value="CEN43875.1"/>
    <property type="molecule type" value="Genomic_DNA"/>
</dbReference>
<feature type="transmembrane region" description="Helical" evidence="1">
    <location>
        <begin position="12"/>
        <end position="34"/>
    </location>
</feature>
<name>A0A0B7HWX7_9FLAO</name>
<accession>A0A0B7HWX7</accession>
<dbReference type="RefSeq" id="WP_042343352.1">
    <property type="nucleotide sequence ID" value="NZ_CDOI01000046.1"/>
</dbReference>
<dbReference type="PANTHER" id="PTHR37804">
    <property type="entry name" value="CDAA REGULATORY PROTEIN CDAR"/>
    <property type="match status" value="1"/>
</dbReference>
<proteinExistence type="predicted"/>
<organism evidence="2 3">
    <name type="scientific">Capnocytophaga canis</name>
    <dbReference type="NCBI Taxonomy" id="1848903"/>
    <lineage>
        <taxon>Bacteria</taxon>
        <taxon>Pseudomonadati</taxon>
        <taxon>Bacteroidota</taxon>
        <taxon>Flavobacteriia</taxon>
        <taxon>Flavobacteriales</taxon>
        <taxon>Flavobacteriaceae</taxon>
        <taxon>Capnocytophaga</taxon>
    </lineage>
</organism>
<reference evidence="2 3" key="1">
    <citation type="submission" date="2015-01" db="EMBL/GenBank/DDBJ databases">
        <authorList>
            <person name="Xiang T."/>
            <person name="Song Y."/>
            <person name="Huang L."/>
            <person name="Wang B."/>
            <person name="Wu P."/>
        </authorList>
    </citation>
    <scope>NUCLEOTIDE SEQUENCE [LARGE SCALE GENOMIC DNA]</scope>
    <source>
        <strain evidence="2 3">CcD38</strain>
    </source>
</reference>
<dbReference type="PANTHER" id="PTHR37804:SF1">
    <property type="entry name" value="CDAA REGULATORY PROTEIN CDAR"/>
    <property type="match status" value="1"/>
</dbReference>
<dbReference type="InterPro" id="IPR053154">
    <property type="entry name" value="c-di-AMP_regulator"/>
</dbReference>
<dbReference type="AlphaFoldDB" id="A0A0B7HWX7"/>
<sequence>MASTKKKIQLILVDRRTVTFVICLLVSIVLWSLIRLSKTLHREFSVDVAITNIPEDMFLNTSQKYKIKIRAEGNGYALLKYYSQGQVLSVDFNDLEYIGNKRYKLSKNISNKLNVISKNNFRIQNTYSDTIYIDLEKKYTKRLPLKVNLNASYHREYQLTDLEIMPDSVEVMGFKTAIDTLQEVVVILDGRKEVKESFEAVHFLKKSDFLQYNTDKITVKAMVDKVSEQIIKLPIQVTNIPEGSQVKTFPSEVDVLCSGDLNLLKNIKQDEIQIIADYLDVQDDSRIPLTIQTTLRRVKITFLGENKVEYLIKKI</sequence>
<protein>
    <recommendedName>
        <fullName evidence="4">YbbR-like protein</fullName>
    </recommendedName>
</protein>
<evidence type="ECO:0000256" key="1">
    <source>
        <dbReference type="SAM" id="Phobius"/>
    </source>
</evidence>